<comment type="caution">
    <text evidence="2">The sequence shown here is derived from an EMBL/GenBank/DDBJ whole genome shotgun (WGS) entry which is preliminary data.</text>
</comment>
<dbReference type="EMBL" id="JACHIW010000002">
    <property type="protein sequence ID" value="MBB5158527.1"/>
    <property type="molecule type" value="Genomic_DNA"/>
</dbReference>
<dbReference type="PANTHER" id="PTHR21240">
    <property type="entry name" value="2-AMINO-3-CARBOXYLMUCONATE-6-SEMIALDEHYDE DECARBOXYLASE"/>
    <property type="match status" value="1"/>
</dbReference>
<dbReference type="AlphaFoldDB" id="A0A840QER9"/>
<reference evidence="2 3" key="1">
    <citation type="submission" date="2020-08" db="EMBL/GenBank/DDBJ databases">
        <title>Sequencing the genomes of 1000 actinobacteria strains.</title>
        <authorList>
            <person name="Klenk H.-P."/>
        </authorList>
    </citation>
    <scope>NUCLEOTIDE SEQUENCE [LARGE SCALE GENOMIC DNA]</scope>
    <source>
        <strain evidence="2 3">DSM 45584</strain>
    </source>
</reference>
<dbReference type="GO" id="GO:0005737">
    <property type="term" value="C:cytoplasm"/>
    <property type="evidence" value="ECO:0007669"/>
    <property type="project" value="TreeGrafter"/>
</dbReference>
<evidence type="ECO:0000313" key="3">
    <source>
        <dbReference type="Proteomes" id="UP000584374"/>
    </source>
</evidence>
<evidence type="ECO:0008006" key="4">
    <source>
        <dbReference type="Google" id="ProtNLM"/>
    </source>
</evidence>
<dbReference type="PANTHER" id="PTHR21240:SF28">
    <property type="entry name" value="ISO-OROTATE DECARBOXYLASE (EUROFUNG)"/>
    <property type="match status" value="1"/>
</dbReference>
<gene>
    <name evidence="2" type="ORF">BJ970_006126</name>
</gene>
<dbReference type="InterPro" id="IPR032465">
    <property type="entry name" value="ACMSD"/>
</dbReference>
<evidence type="ECO:0000313" key="2">
    <source>
        <dbReference type="EMBL" id="MBB5158527.1"/>
    </source>
</evidence>
<dbReference type="Gene3D" id="3.20.20.140">
    <property type="entry name" value="Metal-dependent hydrolases"/>
    <property type="match status" value="1"/>
</dbReference>
<sequence>MSGLVIDVHQHLWPGEFVDALRARADPPLVRGWTLYLAGESPFEVDPADHRPADRAARETGGGAEVALVSLSSPLGIEWLPPDEAGPLLDAWHRGALALPEPFRAWAAANVLEPDAGQVRDALDAGCVGLQVPADAMRKPADVERIAALLAVCERRDRPVLVHPGPATCPANGLPGWWPPVVDYVAQLQAAWWSWHVAGRALLPELRICFAAGAGLAPVQHERLVARGGVFDRIDPYVFVDTSSYGPRGVDALVRVLGIDPLVFGSDRPYAEPAEPGLGEAASHAIRCSNPRRLLEGGLP</sequence>
<dbReference type="Proteomes" id="UP000584374">
    <property type="component" value="Unassembled WGS sequence"/>
</dbReference>
<name>A0A840QER9_9PSEU</name>
<accession>A0A840QER9</accession>
<dbReference type="RefSeq" id="WP_312864539.1">
    <property type="nucleotide sequence ID" value="NZ_JACHIW010000002.1"/>
</dbReference>
<dbReference type="InterPro" id="IPR032466">
    <property type="entry name" value="Metal_Hydrolase"/>
</dbReference>
<proteinExistence type="predicted"/>
<evidence type="ECO:0000256" key="1">
    <source>
        <dbReference type="ARBA" id="ARBA00023239"/>
    </source>
</evidence>
<protein>
    <recommendedName>
        <fullName evidence="4">Amidohydrolase</fullName>
    </recommendedName>
</protein>
<organism evidence="2 3">
    <name type="scientific">Saccharopolyspora phatthalungensis</name>
    <dbReference type="NCBI Taxonomy" id="664693"/>
    <lineage>
        <taxon>Bacteria</taxon>
        <taxon>Bacillati</taxon>
        <taxon>Actinomycetota</taxon>
        <taxon>Actinomycetes</taxon>
        <taxon>Pseudonocardiales</taxon>
        <taxon>Pseudonocardiaceae</taxon>
        <taxon>Saccharopolyspora</taxon>
    </lineage>
</organism>
<keyword evidence="3" id="KW-1185">Reference proteome</keyword>
<dbReference type="GO" id="GO:0016831">
    <property type="term" value="F:carboxy-lyase activity"/>
    <property type="evidence" value="ECO:0007669"/>
    <property type="project" value="InterPro"/>
</dbReference>
<dbReference type="GO" id="GO:0016787">
    <property type="term" value="F:hydrolase activity"/>
    <property type="evidence" value="ECO:0007669"/>
    <property type="project" value="InterPro"/>
</dbReference>
<dbReference type="GO" id="GO:0019748">
    <property type="term" value="P:secondary metabolic process"/>
    <property type="evidence" value="ECO:0007669"/>
    <property type="project" value="TreeGrafter"/>
</dbReference>
<keyword evidence="1" id="KW-0456">Lyase</keyword>
<dbReference type="SUPFAM" id="SSF51556">
    <property type="entry name" value="Metallo-dependent hydrolases"/>
    <property type="match status" value="1"/>
</dbReference>